<name>A0A8S2VQ55_9BILA</name>
<evidence type="ECO:0000259" key="2">
    <source>
        <dbReference type="PROSITE" id="PS50158"/>
    </source>
</evidence>
<dbReference type="PROSITE" id="PS50158">
    <property type="entry name" value="ZF_CCHC"/>
    <property type="match status" value="1"/>
</dbReference>
<organism evidence="3 4">
    <name type="scientific">Rotaria magnacalcarata</name>
    <dbReference type="NCBI Taxonomy" id="392030"/>
    <lineage>
        <taxon>Eukaryota</taxon>
        <taxon>Metazoa</taxon>
        <taxon>Spiralia</taxon>
        <taxon>Gnathifera</taxon>
        <taxon>Rotifera</taxon>
        <taxon>Eurotatoria</taxon>
        <taxon>Bdelloidea</taxon>
        <taxon>Philodinida</taxon>
        <taxon>Philodinidae</taxon>
        <taxon>Rotaria</taxon>
    </lineage>
</organism>
<gene>
    <name evidence="3" type="ORF">GIL414_LOCUS30603</name>
</gene>
<keyword evidence="1" id="KW-0479">Metal-binding</keyword>
<reference evidence="3" key="1">
    <citation type="submission" date="2021-02" db="EMBL/GenBank/DDBJ databases">
        <authorList>
            <person name="Nowell W R."/>
        </authorList>
    </citation>
    <scope>NUCLEOTIDE SEQUENCE</scope>
</reference>
<evidence type="ECO:0000313" key="3">
    <source>
        <dbReference type="EMBL" id="CAF4410605.1"/>
    </source>
</evidence>
<feature type="domain" description="CCHC-type" evidence="2">
    <location>
        <begin position="15"/>
        <end position="29"/>
    </location>
</feature>
<dbReference type="AlphaFoldDB" id="A0A8S2VQ55"/>
<dbReference type="Gene3D" id="4.10.60.10">
    <property type="entry name" value="Zinc finger, CCHC-type"/>
    <property type="match status" value="1"/>
</dbReference>
<dbReference type="SUPFAM" id="SSF57756">
    <property type="entry name" value="Retrovirus zinc finger-like domains"/>
    <property type="match status" value="1"/>
</dbReference>
<sequence>MEPDCGEYFTQSIQCYRCQRFGHIARNCRTLSDGSQSKNTNHSARNYQYSTDSRQTVCQSLNSVALGAAQQ</sequence>
<dbReference type="Proteomes" id="UP000681720">
    <property type="component" value="Unassembled WGS sequence"/>
</dbReference>
<dbReference type="InterPro" id="IPR001878">
    <property type="entry name" value="Znf_CCHC"/>
</dbReference>
<comment type="caution">
    <text evidence="3">The sequence shown here is derived from an EMBL/GenBank/DDBJ whole genome shotgun (WGS) entry which is preliminary data.</text>
</comment>
<dbReference type="GO" id="GO:0008270">
    <property type="term" value="F:zinc ion binding"/>
    <property type="evidence" value="ECO:0007669"/>
    <property type="project" value="UniProtKB-KW"/>
</dbReference>
<accession>A0A8S2VQ55</accession>
<evidence type="ECO:0000313" key="4">
    <source>
        <dbReference type="Proteomes" id="UP000681720"/>
    </source>
</evidence>
<evidence type="ECO:0000256" key="1">
    <source>
        <dbReference type="PROSITE-ProRule" id="PRU00047"/>
    </source>
</evidence>
<dbReference type="EMBL" id="CAJOBJ010059211">
    <property type="protein sequence ID" value="CAF4410605.1"/>
    <property type="molecule type" value="Genomic_DNA"/>
</dbReference>
<protein>
    <recommendedName>
        <fullName evidence="2">CCHC-type domain-containing protein</fullName>
    </recommendedName>
</protein>
<dbReference type="Pfam" id="PF00098">
    <property type="entry name" value="zf-CCHC"/>
    <property type="match status" value="1"/>
</dbReference>
<dbReference type="InterPro" id="IPR036875">
    <property type="entry name" value="Znf_CCHC_sf"/>
</dbReference>
<proteinExistence type="predicted"/>
<keyword evidence="1" id="KW-0863">Zinc-finger</keyword>
<dbReference type="SMART" id="SM00343">
    <property type="entry name" value="ZnF_C2HC"/>
    <property type="match status" value="1"/>
</dbReference>
<dbReference type="GO" id="GO:0003676">
    <property type="term" value="F:nucleic acid binding"/>
    <property type="evidence" value="ECO:0007669"/>
    <property type="project" value="InterPro"/>
</dbReference>
<feature type="non-terminal residue" evidence="3">
    <location>
        <position position="71"/>
    </location>
</feature>
<keyword evidence="1" id="KW-0862">Zinc</keyword>